<keyword evidence="1" id="KW-0175">Coiled coil</keyword>
<evidence type="ECO:0008006" key="4">
    <source>
        <dbReference type="Google" id="ProtNLM"/>
    </source>
</evidence>
<reference evidence="2 3" key="1">
    <citation type="submission" date="2015-05" db="EMBL/GenBank/DDBJ databases">
        <title>Critical biogeochemical functions in the subsurface are associated with bacteria from new phyla and little studied lineages.</title>
        <authorList>
            <person name="Hug L.A."/>
            <person name="Thomas B.C."/>
            <person name="Sharon I."/>
            <person name="Brown C.T."/>
            <person name="Sharma R."/>
            <person name="Hettich R.L."/>
            <person name="Wilkins M.J."/>
            <person name="Williams K.H."/>
            <person name="Singh A."/>
            <person name="Banfield J.F."/>
        </authorList>
    </citation>
    <scope>NUCLEOTIDE SEQUENCE [LARGE SCALE GENOMIC DNA]</scope>
    <source>
        <strain evidence="2">CSP1-7</strain>
    </source>
</reference>
<evidence type="ECO:0000256" key="1">
    <source>
        <dbReference type="SAM" id="Coils"/>
    </source>
</evidence>
<feature type="coiled-coil region" evidence="1">
    <location>
        <begin position="34"/>
        <end position="61"/>
    </location>
</feature>
<organism evidence="2 3">
    <name type="scientific">candidate division WWE3 bacterium CSP1-7</name>
    <dbReference type="NCBI Taxonomy" id="1576480"/>
    <lineage>
        <taxon>Bacteria</taxon>
        <taxon>Katanobacteria</taxon>
    </lineage>
</organism>
<accession>A0A0T5ZY55</accession>
<dbReference type="STRING" id="1576480.XU08_C0002G0132"/>
<name>A0A0T5ZY55_UNCKA</name>
<proteinExistence type="predicted"/>
<protein>
    <recommendedName>
        <fullName evidence="4">Cell division protein FtsL</fullName>
    </recommendedName>
</protein>
<dbReference type="EMBL" id="LDXK01000002">
    <property type="protein sequence ID" value="KRT67573.1"/>
    <property type="molecule type" value="Genomic_DNA"/>
</dbReference>
<dbReference type="Proteomes" id="UP000051297">
    <property type="component" value="Unassembled WGS sequence"/>
</dbReference>
<comment type="caution">
    <text evidence="2">The sequence shown here is derived from an EMBL/GenBank/DDBJ whole genome shotgun (WGS) entry which is preliminary data.</text>
</comment>
<evidence type="ECO:0000313" key="2">
    <source>
        <dbReference type="EMBL" id="KRT67573.1"/>
    </source>
</evidence>
<evidence type="ECO:0000313" key="3">
    <source>
        <dbReference type="Proteomes" id="UP000051297"/>
    </source>
</evidence>
<gene>
    <name evidence="2" type="ORF">XU08_C0002G0132</name>
</gene>
<dbReference type="AlphaFoldDB" id="A0A0T5ZY55"/>
<sequence>MKMIGKILSALILLLLIGANVFLNNSVVNKGRDLEGLRVEKVSLESRLRELENEISQASSINTIREEALQMGMVVGKIYFLPPVPVALAPQR</sequence>